<evidence type="ECO:0000313" key="7">
    <source>
        <dbReference type="EMBL" id="MCZ0866949.1"/>
    </source>
</evidence>
<protein>
    <recommendedName>
        <fullName evidence="5">NADPH-dependent 7-cyano-7-deazaguanine reductase</fullName>
        <ecNumber evidence="5">1.7.1.13</ecNumber>
    </recommendedName>
    <alternativeName>
        <fullName evidence="5">7-cyano-7-carbaguanine reductase</fullName>
    </alternativeName>
    <alternativeName>
        <fullName evidence="5">NADPH-dependent nitrile oxidoreductase</fullName>
    </alternativeName>
    <alternativeName>
        <fullName evidence="5">PreQ(0) reductase</fullName>
    </alternativeName>
</protein>
<dbReference type="RefSeq" id="WP_258332900.1">
    <property type="nucleotide sequence ID" value="NZ_JAPTGG010000019.1"/>
</dbReference>
<comment type="subcellular location">
    <subcellularLocation>
        <location evidence="5">Cytoplasm</location>
    </subcellularLocation>
</comment>
<comment type="catalytic activity">
    <reaction evidence="5">
        <text>7-aminomethyl-7-carbaguanine + 2 NADP(+) = 7-cyano-7-carbaguanine + 2 NADPH + 3 H(+)</text>
        <dbReference type="Rhea" id="RHEA:13409"/>
        <dbReference type="ChEBI" id="CHEBI:15378"/>
        <dbReference type="ChEBI" id="CHEBI:45075"/>
        <dbReference type="ChEBI" id="CHEBI:57783"/>
        <dbReference type="ChEBI" id="CHEBI:58349"/>
        <dbReference type="ChEBI" id="CHEBI:58703"/>
        <dbReference type="EC" id="1.7.1.13"/>
    </reaction>
</comment>
<dbReference type="InterPro" id="IPR029500">
    <property type="entry name" value="QueF"/>
</dbReference>
<dbReference type="NCBIfam" id="TIGR03138">
    <property type="entry name" value="QueF"/>
    <property type="match status" value="1"/>
</dbReference>
<keyword evidence="8" id="KW-1185">Reference proteome</keyword>
<evidence type="ECO:0000256" key="2">
    <source>
        <dbReference type="ARBA" id="ARBA00022785"/>
    </source>
</evidence>
<dbReference type="HAMAP" id="MF_00817">
    <property type="entry name" value="QueF_type2"/>
    <property type="match status" value="1"/>
</dbReference>
<dbReference type="PIRSF" id="PIRSF004750">
    <property type="entry name" value="Nitrile_oxidored_YqcD_prd"/>
    <property type="match status" value="1"/>
</dbReference>
<comment type="similarity">
    <text evidence="5">Belongs to the GTP cyclohydrolase I family. QueF type 2 subfamily.</text>
</comment>
<dbReference type="InterPro" id="IPR016428">
    <property type="entry name" value="QueF_type2"/>
</dbReference>
<feature type="active site" description="Thioimide intermediate" evidence="5">
    <location>
        <position position="183"/>
    </location>
</feature>
<feature type="domain" description="NADPH-dependent 7-cyano-7-deazaguanine reductase N-terminal" evidence="6">
    <location>
        <begin position="15"/>
        <end position="125"/>
    </location>
</feature>
<sequence length="275" mass="31483">MKFEEGISLGAEVEYISEYSPDLLFPIARQQTRDNLGISNETLPFKGEDIWNAYELSWLNPKGLPQVAVAAFYFPCDSVAIIESKSFKLYLNSFNQTIFTSVLDVQQRLVADLSKACGGGVKVQLTTPDQWRFEQLAGEPEWLTIDQQDISTNIYNTDSSLLIVDSEQVVTEQLQSHLLRSLCPVTGQPDWGCLQISYSGQQINHQGLLRYIVSYREHQEFHEQCVERIFVDLMATYQLDELTVYARYVRRGGLDINPYRSTADKPLANTRFFRQ</sequence>
<dbReference type="Gene3D" id="3.30.1130.10">
    <property type="match status" value="2"/>
</dbReference>
<feature type="binding site" evidence="5">
    <location>
        <begin position="82"/>
        <end position="84"/>
    </location>
    <ligand>
        <name>substrate</name>
    </ligand>
</feature>
<feature type="active site" description="Proton donor" evidence="5">
    <location>
        <position position="190"/>
    </location>
</feature>
<gene>
    <name evidence="5 7" type="primary">queF</name>
    <name evidence="7" type="ORF">O0V09_17215</name>
</gene>
<comment type="pathway">
    <text evidence="5">tRNA modification; tRNA-queuosine biosynthesis.</text>
</comment>
<comment type="caution">
    <text evidence="7">The sequence shown here is derived from an EMBL/GenBank/DDBJ whole genome shotgun (WGS) entry which is preliminary data.</text>
</comment>
<dbReference type="PANTHER" id="PTHR34354:SF1">
    <property type="entry name" value="NADPH-DEPENDENT 7-CYANO-7-DEAZAGUANINE REDUCTASE"/>
    <property type="match status" value="1"/>
</dbReference>
<accession>A0A9J6RS92</accession>
<feature type="binding site" evidence="5">
    <location>
        <begin position="222"/>
        <end position="223"/>
    </location>
    <ligand>
        <name>substrate</name>
    </ligand>
</feature>
<proteinExistence type="inferred from homology"/>
<dbReference type="AlphaFoldDB" id="A0A9J6RS92"/>
<dbReference type="EC" id="1.7.1.13" evidence="5"/>
<keyword evidence="2 5" id="KW-0671">Queuosine biosynthesis</keyword>
<evidence type="ECO:0000256" key="4">
    <source>
        <dbReference type="ARBA" id="ARBA00023002"/>
    </source>
</evidence>
<dbReference type="EMBL" id="JAPTGG010000019">
    <property type="protein sequence ID" value="MCZ0866949.1"/>
    <property type="molecule type" value="Genomic_DNA"/>
</dbReference>
<comment type="function">
    <text evidence="5">Catalyzes the NADPH-dependent reduction of 7-cyano-7-deazaguanine (preQ0) to 7-aminomethyl-7-deazaguanine (preQ1).</text>
</comment>
<dbReference type="InterPro" id="IPR050084">
    <property type="entry name" value="NADPH_dep_7-cyano-7-deazaG_red"/>
</dbReference>
<reference evidence="7 8" key="1">
    <citation type="submission" date="2022-12" db="EMBL/GenBank/DDBJ databases">
        <title>Dasania phycosphaerae sp. nov., isolated from particulate material of the south coast of Korea.</title>
        <authorList>
            <person name="Jiang Y."/>
        </authorList>
    </citation>
    <scope>NUCLEOTIDE SEQUENCE [LARGE SCALE GENOMIC DNA]</scope>
    <source>
        <strain evidence="7 8">GY-19</strain>
    </source>
</reference>
<dbReference type="SUPFAM" id="SSF55620">
    <property type="entry name" value="Tetrahydrobiopterin biosynthesis enzymes-like"/>
    <property type="match status" value="1"/>
</dbReference>
<dbReference type="GO" id="GO:0005737">
    <property type="term" value="C:cytoplasm"/>
    <property type="evidence" value="ECO:0007669"/>
    <property type="project" value="UniProtKB-SubCell"/>
</dbReference>
<keyword evidence="1 5" id="KW-0963">Cytoplasm</keyword>
<keyword evidence="4 5" id="KW-0560">Oxidoreductase</keyword>
<dbReference type="Pfam" id="PF14819">
    <property type="entry name" value="QueF_N"/>
    <property type="match status" value="1"/>
</dbReference>
<evidence type="ECO:0000256" key="5">
    <source>
        <dbReference type="HAMAP-Rule" id="MF_00817"/>
    </source>
</evidence>
<dbReference type="Proteomes" id="UP001069090">
    <property type="component" value="Unassembled WGS sequence"/>
</dbReference>
<dbReference type="InterPro" id="IPR029139">
    <property type="entry name" value="QueF_N"/>
</dbReference>
<comment type="subunit">
    <text evidence="5">Homodimer.</text>
</comment>
<evidence type="ECO:0000313" key="8">
    <source>
        <dbReference type="Proteomes" id="UP001069090"/>
    </source>
</evidence>
<dbReference type="InterPro" id="IPR043133">
    <property type="entry name" value="GTP-CH-I_C/QueF"/>
</dbReference>
<dbReference type="GO" id="GO:0008616">
    <property type="term" value="P:tRNA queuosine(34) biosynthetic process"/>
    <property type="evidence" value="ECO:0007669"/>
    <property type="project" value="UniProtKB-UniRule"/>
</dbReference>
<dbReference type="PANTHER" id="PTHR34354">
    <property type="entry name" value="NADPH-DEPENDENT 7-CYANO-7-DEAZAGUANINE REDUCTASE"/>
    <property type="match status" value="1"/>
</dbReference>
<evidence type="ECO:0000259" key="6">
    <source>
        <dbReference type="Pfam" id="PF14819"/>
    </source>
</evidence>
<feature type="binding site" evidence="5">
    <location>
        <begin position="84"/>
        <end position="85"/>
    </location>
    <ligand>
        <name>NADPH</name>
        <dbReference type="ChEBI" id="CHEBI:57783"/>
    </ligand>
</feature>
<dbReference type="GO" id="GO:0033739">
    <property type="term" value="F:preQ1 synthase activity"/>
    <property type="evidence" value="ECO:0007669"/>
    <property type="project" value="UniProtKB-UniRule"/>
</dbReference>
<evidence type="ECO:0000256" key="3">
    <source>
        <dbReference type="ARBA" id="ARBA00022857"/>
    </source>
</evidence>
<organism evidence="7 8">
    <name type="scientific">Dasania phycosphaerae</name>
    <dbReference type="NCBI Taxonomy" id="2950436"/>
    <lineage>
        <taxon>Bacteria</taxon>
        <taxon>Pseudomonadati</taxon>
        <taxon>Pseudomonadota</taxon>
        <taxon>Gammaproteobacteria</taxon>
        <taxon>Cellvibrionales</taxon>
        <taxon>Spongiibacteraceae</taxon>
        <taxon>Dasania</taxon>
    </lineage>
</organism>
<feature type="binding site" evidence="5">
    <location>
        <begin position="251"/>
        <end position="252"/>
    </location>
    <ligand>
        <name>NADPH</name>
        <dbReference type="ChEBI" id="CHEBI:57783"/>
    </ligand>
</feature>
<dbReference type="Pfam" id="PF14489">
    <property type="entry name" value="QueF"/>
    <property type="match status" value="1"/>
</dbReference>
<evidence type="ECO:0000256" key="1">
    <source>
        <dbReference type="ARBA" id="ARBA00022490"/>
    </source>
</evidence>
<name>A0A9J6RS92_9GAMM</name>
<keyword evidence="3 5" id="KW-0521">NADP</keyword>